<dbReference type="AlphaFoldDB" id="A0A921KKW0"/>
<evidence type="ECO:0000256" key="1">
    <source>
        <dbReference type="SAM" id="Phobius"/>
    </source>
</evidence>
<comment type="caution">
    <text evidence="2">The sequence shown here is derived from an EMBL/GenBank/DDBJ whole genome shotgun (WGS) entry which is preliminary data.</text>
</comment>
<protein>
    <submittedName>
        <fullName evidence="2">Uncharacterized protein</fullName>
    </submittedName>
</protein>
<sequence length="112" mass="11666">MMAGSGGARETGDVSERLFGTTDYPIPRFGFLQSFGVFLLLIVAAVVVPEVMREVIGVAWRIPSAVLGGMITGFAFSLFRSRGNAGCGLRAGVLSAAVISALAALVLLIAYQ</sequence>
<dbReference type="RefSeq" id="WP_274958943.1">
    <property type="nucleotide sequence ID" value="NZ_DBFWWQ010000083.1"/>
</dbReference>
<reference evidence="2" key="1">
    <citation type="journal article" date="2021" name="PeerJ">
        <title>Extensive microbial diversity within the chicken gut microbiome revealed by metagenomics and culture.</title>
        <authorList>
            <person name="Gilroy R."/>
            <person name="Ravi A."/>
            <person name="Getino M."/>
            <person name="Pursley I."/>
            <person name="Horton D.L."/>
            <person name="Alikhan N.F."/>
            <person name="Baker D."/>
            <person name="Gharbi K."/>
            <person name="Hall N."/>
            <person name="Watson M."/>
            <person name="Adriaenssens E.M."/>
            <person name="Foster-Nyarko E."/>
            <person name="Jarju S."/>
            <person name="Secka A."/>
            <person name="Antonio M."/>
            <person name="Oren A."/>
            <person name="Chaudhuri R.R."/>
            <person name="La Ragione R."/>
            <person name="Hildebrand F."/>
            <person name="Pallen M.J."/>
        </authorList>
    </citation>
    <scope>NUCLEOTIDE SEQUENCE</scope>
    <source>
        <strain evidence="2">CHK124-7917</strain>
    </source>
</reference>
<feature type="transmembrane region" description="Helical" evidence="1">
    <location>
        <begin position="60"/>
        <end position="79"/>
    </location>
</feature>
<evidence type="ECO:0000313" key="2">
    <source>
        <dbReference type="EMBL" id="HJF45067.1"/>
    </source>
</evidence>
<gene>
    <name evidence="2" type="ORF">K8U72_04695</name>
</gene>
<keyword evidence="1" id="KW-1133">Transmembrane helix</keyword>
<keyword evidence="1" id="KW-0812">Transmembrane</keyword>
<evidence type="ECO:0000313" key="3">
    <source>
        <dbReference type="Proteomes" id="UP000697330"/>
    </source>
</evidence>
<proteinExistence type="predicted"/>
<feature type="transmembrane region" description="Helical" evidence="1">
    <location>
        <begin position="91"/>
        <end position="111"/>
    </location>
</feature>
<feature type="transmembrane region" description="Helical" evidence="1">
    <location>
        <begin position="29"/>
        <end position="48"/>
    </location>
</feature>
<accession>A0A921KKW0</accession>
<reference evidence="2" key="2">
    <citation type="submission" date="2021-09" db="EMBL/GenBank/DDBJ databases">
        <authorList>
            <person name="Gilroy R."/>
        </authorList>
    </citation>
    <scope>NUCLEOTIDE SEQUENCE</scope>
    <source>
        <strain evidence="2">CHK124-7917</strain>
    </source>
</reference>
<organism evidence="2 3">
    <name type="scientific">Thermophilibacter provencensis</name>
    <dbReference type="NCBI Taxonomy" id="1852386"/>
    <lineage>
        <taxon>Bacteria</taxon>
        <taxon>Bacillati</taxon>
        <taxon>Actinomycetota</taxon>
        <taxon>Coriobacteriia</taxon>
        <taxon>Coriobacteriales</taxon>
        <taxon>Atopobiaceae</taxon>
        <taxon>Thermophilibacter</taxon>
    </lineage>
</organism>
<dbReference type="Proteomes" id="UP000697330">
    <property type="component" value="Unassembled WGS sequence"/>
</dbReference>
<keyword evidence="1" id="KW-0472">Membrane</keyword>
<name>A0A921KKW0_9ACTN</name>
<dbReference type="EMBL" id="DYWQ01000071">
    <property type="protein sequence ID" value="HJF45067.1"/>
    <property type="molecule type" value="Genomic_DNA"/>
</dbReference>